<feature type="compositionally biased region" description="Polar residues" evidence="1">
    <location>
        <begin position="10"/>
        <end position="23"/>
    </location>
</feature>
<protein>
    <submittedName>
        <fullName evidence="2">Uncharacterized protein</fullName>
    </submittedName>
</protein>
<dbReference type="PANTHER" id="PTHR48444">
    <property type="entry name" value="DNA TOPOISOMERASE 6 SUBUNIT B"/>
    <property type="match status" value="1"/>
</dbReference>
<proteinExistence type="predicted"/>
<accession>A0A444YN49</accession>
<evidence type="ECO:0000313" key="2">
    <source>
        <dbReference type="EMBL" id="RYR03327.1"/>
    </source>
</evidence>
<organism evidence="2 3">
    <name type="scientific">Arachis hypogaea</name>
    <name type="common">Peanut</name>
    <dbReference type="NCBI Taxonomy" id="3818"/>
    <lineage>
        <taxon>Eukaryota</taxon>
        <taxon>Viridiplantae</taxon>
        <taxon>Streptophyta</taxon>
        <taxon>Embryophyta</taxon>
        <taxon>Tracheophyta</taxon>
        <taxon>Spermatophyta</taxon>
        <taxon>Magnoliopsida</taxon>
        <taxon>eudicotyledons</taxon>
        <taxon>Gunneridae</taxon>
        <taxon>Pentapetalae</taxon>
        <taxon>rosids</taxon>
        <taxon>fabids</taxon>
        <taxon>Fabales</taxon>
        <taxon>Fabaceae</taxon>
        <taxon>Papilionoideae</taxon>
        <taxon>50 kb inversion clade</taxon>
        <taxon>dalbergioids sensu lato</taxon>
        <taxon>Dalbergieae</taxon>
        <taxon>Pterocarpus clade</taxon>
        <taxon>Arachis</taxon>
    </lineage>
</organism>
<dbReference type="EMBL" id="SDMP01000016">
    <property type="protein sequence ID" value="RYR03327.1"/>
    <property type="molecule type" value="Genomic_DNA"/>
</dbReference>
<reference evidence="2 3" key="1">
    <citation type="submission" date="2019-01" db="EMBL/GenBank/DDBJ databases">
        <title>Sequencing of cultivated peanut Arachis hypogaea provides insights into genome evolution and oil improvement.</title>
        <authorList>
            <person name="Chen X."/>
        </authorList>
    </citation>
    <scope>NUCLEOTIDE SEQUENCE [LARGE SCALE GENOMIC DNA]</scope>
    <source>
        <strain evidence="3">cv. Fuhuasheng</strain>
        <tissue evidence="2">Leaves</tissue>
    </source>
</reference>
<feature type="region of interest" description="Disordered" evidence="1">
    <location>
        <begin position="1"/>
        <end position="23"/>
    </location>
</feature>
<comment type="caution">
    <text evidence="2">The sequence shown here is derived from an EMBL/GenBank/DDBJ whole genome shotgun (WGS) entry which is preliminary data.</text>
</comment>
<sequence length="179" mass="19476">MPSVPHHSPTLASSRIQNPNQKPSLFNGFDAAARRCRRLRGLLLPLFQTKSLARHVVVASSSSFAVQGFEFEMLAVVSPLSSCSQLKVRVIICSGTESVVSLPDGKPGKSLYTTVRELVENSLDSAESISELPKPADIVGILVTNRSKLLRLLGDLKLDKDDKAEVMKEIAALEPKDRP</sequence>
<keyword evidence="3" id="KW-1185">Reference proteome</keyword>
<dbReference type="PANTHER" id="PTHR48444:SF1">
    <property type="entry name" value="DNA TOPOISOMERASE 6 SUBUNIT B"/>
    <property type="match status" value="1"/>
</dbReference>
<evidence type="ECO:0000256" key="1">
    <source>
        <dbReference type="SAM" id="MobiDB-lite"/>
    </source>
</evidence>
<dbReference type="STRING" id="3818.A0A444YN49"/>
<evidence type="ECO:0000313" key="3">
    <source>
        <dbReference type="Proteomes" id="UP000289738"/>
    </source>
</evidence>
<gene>
    <name evidence="2" type="ORF">Ahy_B06g082208</name>
</gene>
<dbReference type="Proteomes" id="UP000289738">
    <property type="component" value="Chromosome B06"/>
</dbReference>
<dbReference type="AlphaFoldDB" id="A0A444YN49"/>
<name>A0A444YN49_ARAHY</name>